<dbReference type="Pfam" id="PF08308">
    <property type="entry name" value="PEGA"/>
    <property type="match status" value="1"/>
</dbReference>
<evidence type="ECO:0000313" key="3">
    <source>
        <dbReference type="EMBL" id="OGY36938.1"/>
    </source>
</evidence>
<evidence type="ECO:0000313" key="4">
    <source>
        <dbReference type="Proteomes" id="UP000177941"/>
    </source>
</evidence>
<dbReference type="InterPro" id="IPR015943">
    <property type="entry name" value="WD40/YVTN_repeat-like_dom_sf"/>
</dbReference>
<accession>A0A1G1XA43</accession>
<keyword evidence="1" id="KW-0472">Membrane</keyword>
<dbReference type="Gene3D" id="2.120.10.30">
    <property type="entry name" value="TolB, C-terminal domain"/>
    <property type="match status" value="1"/>
</dbReference>
<comment type="caution">
    <text evidence="3">The sequence shown here is derived from an EMBL/GenBank/DDBJ whole genome shotgun (WGS) entry which is preliminary data.</text>
</comment>
<evidence type="ECO:0000259" key="2">
    <source>
        <dbReference type="Pfam" id="PF08308"/>
    </source>
</evidence>
<gene>
    <name evidence="3" type="ORF">A3E36_04595</name>
</gene>
<dbReference type="Gene3D" id="2.130.10.10">
    <property type="entry name" value="YVTN repeat-like/Quinoprotein amine dehydrogenase"/>
    <property type="match status" value="1"/>
</dbReference>
<keyword evidence="1" id="KW-1133">Transmembrane helix</keyword>
<dbReference type="InterPro" id="IPR013229">
    <property type="entry name" value="PEGA"/>
</dbReference>
<organism evidence="3 4">
    <name type="scientific">Candidatus Andersenbacteria bacterium RIFCSPHIGHO2_12_FULL_45_11b</name>
    <dbReference type="NCBI Taxonomy" id="1797282"/>
    <lineage>
        <taxon>Bacteria</taxon>
        <taxon>Candidatus Anderseniibacteriota</taxon>
    </lineage>
</organism>
<dbReference type="SUPFAM" id="SSF82171">
    <property type="entry name" value="DPP6 N-terminal domain-like"/>
    <property type="match status" value="1"/>
</dbReference>
<dbReference type="EMBL" id="MHHS01000025">
    <property type="protein sequence ID" value="OGY36938.1"/>
    <property type="molecule type" value="Genomic_DNA"/>
</dbReference>
<proteinExistence type="predicted"/>
<evidence type="ECO:0000256" key="1">
    <source>
        <dbReference type="SAM" id="Phobius"/>
    </source>
</evidence>
<protein>
    <recommendedName>
        <fullName evidence="2">PEGA domain-containing protein</fullName>
    </recommendedName>
</protein>
<reference evidence="3 4" key="1">
    <citation type="journal article" date="2016" name="Nat. Commun.">
        <title>Thousands of microbial genomes shed light on interconnected biogeochemical processes in an aquifer system.</title>
        <authorList>
            <person name="Anantharaman K."/>
            <person name="Brown C.T."/>
            <person name="Hug L.A."/>
            <person name="Sharon I."/>
            <person name="Castelle C.J."/>
            <person name="Probst A.J."/>
            <person name="Thomas B.C."/>
            <person name="Singh A."/>
            <person name="Wilkins M.J."/>
            <person name="Karaoz U."/>
            <person name="Brodie E.L."/>
            <person name="Williams K.H."/>
            <person name="Hubbard S.S."/>
            <person name="Banfield J.F."/>
        </authorList>
    </citation>
    <scope>NUCLEOTIDE SEQUENCE [LARGE SCALE GENOMIC DNA]</scope>
</reference>
<dbReference type="AlphaFoldDB" id="A0A1G1XA43"/>
<feature type="transmembrane region" description="Helical" evidence="1">
    <location>
        <begin position="7"/>
        <end position="29"/>
    </location>
</feature>
<keyword evidence="1" id="KW-0812">Transmembrane</keyword>
<feature type="domain" description="PEGA" evidence="2">
    <location>
        <begin position="46"/>
        <end position="102"/>
    </location>
</feature>
<dbReference type="Proteomes" id="UP000177941">
    <property type="component" value="Unassembled WGS sequence"/>
</dbReference>
<name>A0A1G1XA43_9BACT</name>
<dbReference type="InterPro" id="IPR011042">
    <property type="entry name" value="6-blade_b-propeller_TolB-like"/>
</dbReference>
<sequence>MHLPFRRLLLIVAIVAFVAIAPVIVLYAIGYRPVTTTTPQPVGVAIVQTFPRKANVSINGTQYGATPRSIPNLLPGLVTIQVTKDGYQSWEKKLEIKPIQATDARAIKLIPNTPDQDIISADVSLYSASPDSSTIAIATSSNEIFLTDANGKFKTNRIAFKSTITSLLWSPDSVRLFVTTKKSGNAILHFSNQTIEKIPNALPADFQNAAWSASAANTLLASNEKHQLIQYDIEQQTSEVLVTDINNFTLLNGQIVVQKTDNTIILSDSTINVHNIATSFIASSSGDMAIMLDSGELQVLQKDGSILPIAKHALSASWSPDGIMLLVQTSQNELNIYNIGNSLTKNIPQRELHLLTRLSTPIKHAQWLPDNAHIVYETEGNIICSEIDPRDHAITNIITVTPQNNPNLFWTAKDGTSIVHIQKDKDTTNLVRTWLVTKEDR</sequence>